<feature type="binding site" evidence="8">
    <location>
        <position position="425"/>
    </location>
    <ligand>
        <name>phosphoenolpyruvate</name>
        <dbReference type="ChEBI" id="CHEBI:58702"/>
    </ligand>
</feature>
<dbReference type="GO" id="GO:0003866">
    <property type="term" value="F:3-phosphoshikimate 1-carboxyvinyltransferase activity"/>
    <property type="evidence" value="ECO:0007669"/>
    <property type="project" value="UniProtKB-UniRule"/>
</dbReference>
<evidence type="ECO:0000256" key="2">
    <source>
        <dbReference type="ARBA" id="ARBA00009948"/>
    </source>
</evidence>
<evidence type="ECO:0000313" key="11">
    <source>
        <dbReference type="Proteomes" id="UP000244338"/>
    </source>
</evidence>
<sequence>MFLSLRYEAVVRLLRDPDRAEIYSPKAIKTRLSVPGDKSISHRAIMLASLAEGETAIHGLLWGEDVLATKHMFEAMGVKMRVMDDRLTISGVGLNGLTAPQHVLHAGNSGTTARLVLGVLAGQDFFSVLDGDDSLVRRPMARVVEPLRQMGARIEGREGGRYLPLAMHGIRPLKPIVYRLPVASAQVKSALLLAALYAGGESCIEETVPTRDHTERMLRTFGVPISSENGRICLQGGAEQRFVSPGTISVPGDFSSAAFWLALAVMHQDAEIIIENVGINPTRTGFLEVLQAMGAEIEVISVSSVEPTGGTLQGPAASSSALVGEPVANLMARTSTLNGTTVAGEIIPRLIDELPLLAIVATQAQGRTIVRDAEELKVKESDRIRDVAMRLQAMGASVLATDDGWIIDGPTPLKPAELPPSSDHRIAMAFSIAALIAKGDRPTILHAPSVAAVSYPSFFEVLKNF</sequence>
<feature type="binding site" evidence="8">
    <location>
        <position position="38"/>
    </location>
    <ligand>
        <name>phosphoenolpyruvate</name>
        <dbReference type="ChEBI" id="CHEBI:58702"/>
    </ligand>
</feature>
<dbReference type="InterPro" id="IPR006264">
    <property type="entry name" value="EPSP_synthase"/>
</dbReference>
<feature type="domain" description="Enolpyruvate transferase" evidence="9">
    <location>
        <begin position="24"/>
        <end position="462"/>
    </location>
</feature>
<feature type="binding site" evidence="8">
    <location>
        <position position="186"/>
    </location>
    <ligand>
        <name>3-phosphoshikimate</name>
        <dbReference type="ChEBI" id="CHEBI:145989"/>
    </ligand>
</feature>
<feature type="binding site" evidence="8">
    <location>
        <position position="38"/>
    </location>
    <ligand>
        <name>3-phosphoshikimate</name>
        <dbReference type="ChEBI" id="CHEBI:145989"/>
    </ligand>
</feature>
<evidence type="ECO:0000256" key="5">
    <source>
        <dbReference type="ARBA" id="ARBA00022679"/>
    </source>
</evidence>
<feature type="binding site" evidence="8">
    <location>
        <position position="379"/>
    </location>
    <ligand>
        <name>3-phosphoshikimate</name>
        <dbReference type="ChEBI" id="CHEBI:145989"/>
    </ligand>
</feature>
<dbReference type="EC" id="2.5.1.19" evidence="8"/>
<comment type="caution">
    <text evidence="8">Lacks conserved residue(s) required for the propagation of feature annotation.</text>
</comment>
<dbReference type="EMBL" id="PEBX01000023">
    <property type="protein sequence ID" value="PTQ56623.1"/>
    <property type="molecule type" value="Genomic_DNA"/>
</dbReference>
<dbReference type="GO" id="GO:0005737">
    <property type="term" value="C:cytoplasm"/>
    <property type="evidence" value="ECO:0007669"/>
    <property type="project" value="UniProtKB-SubCell"/>
</dbReference>
<evidence type="ECO:0000256" key="7">
    <source>
        <dbReference type="ARBA" id="ARBA00044633"/>
    </source>
</evidence>
<evidence type="ECO:0000256" key="3">
    <source>
        <dbReference type="ARBA" id="ARBA00022490"/>
    </source>
</evidence>
<dbReference type="CDD" id="cd01556">
    <property type="entry name" value="EPSP_synthase"/>
    <property type="match status" value="1"/>
</dbReference>
<feature type="binding site" evidence="8">
    <location>
        <position position="138"/>
    </location>
    <ligand>
        <name>phosphoenolpyruvate</name>
        <dbReference type="ChEBI" id="CHEBI:58702"/>
    </ligand>
</feature>
<dbReference type="InterPro" id="IPR036968">
    <property type="entry name" value="Enolpyruvate_Tfrase_sf"/>
</dbReference>
<feature type="active site" description="Proton acceptor" evidence="8">
    <location>
        <position position="352"/>
    </location>
</feature>
<keyword evidence="5 8" id="KW-0808">Transferase</keyword>
<gene>
    <name evidence="8" type="primary">aroA</name>
    <name evidence="10" type="ORF">BSOLF_2891</name>
</gene>
<dbReference type="PANTHER" id="PTHR21090:SF5">
    <property type="entry name" value="PENTAFUNCTIONAL AROM POLYPEPTIDE"/>
    <property type="match status" value="1"/>
</dbReference>
<dbReference type="Proteomes" id="UP000244338">
    <property type="component" value="Unassembled WGS sequence"/>
</dbReference>
<dbReference type="UniPathway" id="UPA00053">
    <property type="reaction ID" value="UER00089"/>
</dbReference>
<dbReference type="InterPro" id="IPR013792">
    <property type="entry name" value="RNA3'P_cycl/enolpyr_Trfase_a/b"/>
</dbReference>
<keyword evidence="6 8" id="KW-0057">Aromatic amino acid biosynthesis</keyword>
<evidence type="ECO:0000256" key="6">
    <source>
        <dbReference type="ARBA" id="ARBA00023141"/>
    </source>
</evidence>
<dbReference type="AlphaFoldDB" id="A0A2R6Y1T2"/>
<dbReference type="HAMAP" id="MF_00210">
    <property type="entry name" value="EPSP_synth"/>
    <property type="match status" value="1"/>
</dbReference>
<evidence type="ECO:0000256" key="8">
    <source>
        <dbReference type="HAMAP-Rule" id="MF_00210"/>
    </source>
</evidence>
<comment type="caution">
    <text evidence="10">The sequence shown here is derived from an EMBL/GenBank/DDBJ whole genome shotgun (WGS) entry which is preliminary data.</text>
</comment>
<dbReference type="PROSITE" id="PS00885">
    <property type="entry name" value="EPSP_SYNTHASE_2"/>
    <property type="match status" value="1"/>
</dbReference>
<dbReference type="FunFam" id="3.65.10.10:FF:000005">
    <property type="entry name" value="3-phosphoshikimate 1-carboxyvinyltransferase"/>
    <property type="match status" value="1"/>
</dbReference>
<organism evidence="10 11">
    <name type="scientific">Candidatus Carbonibacillus altaicus</name>
    <dbReference type="NCBI Taxonomy" id="2163959"/>
    <lineage>
        <taxon>Bacteria</taxon>
        <taxon>Bacillati</taxon>
        <taxon>Bacillota</taxon>
        <taxon>Bacilli</taxon>
        <taxon>Bacillales</taxon>
        <taxon>Candidatus Carbonibacillus</taxon>
    </lineage>
</organism>
<name>A0A2R6Y1T2_9BACL</name>
<dbReference type="PROSITE" id="PS00104">
    <property type="entry name" value="EPSP_SYNTHASE_1"/>
    <property type="match status" value="1"/>
</dbReference>
<feature type="binding site" evidence="8">
    <location>
        <position position="184"/>
    </location>
    <ligand>
        <name>3-phosphoshikimate</name>
        <dbReference type="ChEBI" id="CHEBI:145989"/>
    </ligand>
</feature>
<dbReference type="InterPro" id="IPR023193">
    <property type="entry name" value="EPSP_synthase_CS"/>
</dbReference>
<evidence type="ECO:0000313" key="10">
    <source>
        <dbReference type="EMBL" id="PTQ56623.1"/>
    </source>
</evidence>
<dbReference type="PANTHER" id="PTHR21090">
    <property type="entry name" value="AROM/DEHYDROQUINATE SYNTHASE"/>
    <property type="match status" value="1"/>
</dbReference>
<feature type="binding site" evidence="8">
    <location>
        <position position="110"/>
    </location>
    <ligand>
        <name>phosphoenolpyruvate</name>
        <dbReference type="ChEBI" id="CHEBI:58702"/>
    </ligand>
</feature>
<dbReference type="SUPFAM" id="SSF55205">
    <property type="entry name" value="EPT/RTPC-like"/>
    <property type="match status" value="1"/>
</dbReference>
<proteinExistence type="inferred from homology"/>
<feature type="binding site" evidence="8">
    <location>
        <position position="39"/>
    </location>
    <ligand>
        <name>3-phosphoshikimate</name>
        <dbReference type="ChEBI" id="CHEBI:145989"/>
    </ligand>
</feature>
<keyword evidence="3 8" id="KW-0963">Cytoplasm</keyword>
<feature type="binding site" evidence="8">
    <location>
        <position position="43"/>
    </location>
    <ligand>
        <name>3-phosphoshikimate</name>
        <dbReference type="ChEBI" id="CHEBI:145989"/>
    </ligand>
</feature>
<feature type="binding site" evidence="8">
    <location>
        <position position="352"/>
    </location>
    <ligand>
        <name>3-phosphoshikimate</name>
        <dbReference type="ChEBI" id="CHEBI:145989"/>
    </ligand>
</feature>
<comment type="subunit">
    <text evidence="8">Monomer.</text>
</comment>
<reference evidence="11" key="1">
    <citation type="journal article" date="2018" name="Sci. Rep.">
        <title>Lignite coal burning seam in the remote Altai Mountains harbors a hydrogen-driven thermophilic microbial community.</title>
        <authorList>
            <person name="Kadnikov V.V."/>
            <person name="Mardanov A.V."/>
            <person name="Ivasenko D.A."/>
            <person name="Antsiferov D.V."/>
            <person name="Beletsky A.V."/>
            <person name="Karnachuk O.V."/>
            <person name="Ravin N.V."/>
        </authorList>
    </citation>
    <scope>NUCLEOTIDE SEQUENCE [LARGE SCALE GENOMIC DNA]</scope>
</reference>
<dbReference type="InterPro" id="IPR001986">
    <property type="entry name" value="Enolpyruvate_Tfrase_dom"/>
</dbReference>
<dbReference type="GO" id="GO:0009423">
    <property type="term" value="P:chorismate biosynthetic process"/>
    <property type="evidence" value="ECO:0007669"/>
    <property type="project" value="UniProtKB-UniRule"/>
</dbReference>
<dbReference type="Pfam" id="PF00275">
    <property type="entry name" value="EPSP_synthase"/>
    <property type="match status" value="1"/>
</dbReference>
<keyword evidence="4 8" id="KW-0028">Amino-acid biosynthesis</keyword>
<comment type="catalytic activity">
    <reaction evidence="7">
        <text>3-phosphoshikimate + phosphoenolpyruvate = 5-O-(1-carboxyvinyl)-3-phosphoshikimate + phosphate</text>
        <dbReference type="Rhea" id="RHEA:21256"/>
        <dbReference type="ChEBI" id="CHEBI:43474"/>
        <dbReference type="ChEBI" id="CHEBI:57701"/>
        <dbReference type="ChEBI" id="CHEBI:58702"/>
        <dbReference type="ChEBI" id="CHEBI:145989"/>
        <dbReference type="EC" id="2.5.1.19"/>
    </reaction>
    <physiologicalReaction direction="left-to-right" evidence="7">
        <dbReference type="Rhea" id="RHEA:21257"/>
    </physiologicalReaction>
</comment>
<comment type="function">
    <text evidence="8">Catalyzes the transfer of the enolpyruvyl moiety of phosphoenolpyruvate (PEP) to the 5-hydroxyl of shikimate-3-phosphate (S3P) to produce enolpyruvyl shikimate-3-phosphate and inorganic phosphate.</text>
</comment>
<dbReference type="PIRSF" id="PIRSF000505">
    <property type="entry name" value="EPSPS"/>
    <property type="match status" value="1"/>
</dbReference>
<dbReference type="Gene3D" id="3.65.10.10">
    <property type="entry name" value="Enolpyruvate transferase domain"/>
    <property type="match status" value="2"/>
</dbReference>
<feature type="binding site" evidence="8">
    <location>
        <position position="186"/>
    </location>
    <ligand>
        <name>phosphoenolpyruvate</name>
        <dbReference type="ChEBI" id="CHEBI:58702"/>
    </ligand>
</feature>
<feature type="binding site" evidence="8">
    <location>
        <position position="383"/>
    </location>
    <ligand>
        <name>phosphoenolpyruvate</name>
        <dbReference type="ChEBI" id="CHEBI:58702"/>
    </ligand>
</feature>
<evidence type="ECO:0000256" key="1">
    <source>
        <dbReference type="ARBA" id="ARBA00004811"/>
    </source>
</evidence>
<evidence type="ECO:0000256" key="4">
    <source>
        <dbReference type="ARBA" id="ARBA00022605"/>
    </source>
</evidence>
<comment type="subcellular location">
    <subcellularLocation>
        <location evidence="8">Cytoplasm</location>
    </subcellularLocation>
</comment>
<dbReference type="GO" id="GO:0009073">
    <property type="term" value="P:aromatic amino acid family biosynthetic process"/>
    <property type="evidence" value="ECO:0007669"/>
    <property type="project" value="UniProtKB-KW"/>
</dbReference>
<protein>
    <recommendedName>
        <fullName evidence="8">3-phosphoshikimate 1-carboxyvinyltransferase</fullName>
        <ecNumber evidence="8">2.5.1.19</ecNumber>
    </recommendedName>
    <alternativeName>
        <fullName evidence="8">5-enolpyruvylshikimate-3-phosphate synthase</fullName>
        <shortName evidence="8">EPSP synthase</shortName>
        <shortName evidence="8">EPSPS</shortName>
    </alternativeName>
</protein>
<dbReference type="GO" id="GO:0008652">
    <property type="term" value="P:amino acid biosynthetic process"/>
    <property type="evidence" value="ECO:0007669"/>
    <property type="project" value="UniProtKB-KW"/>
</dbReference>
<evidence type="ECO:0000259" key="9">
    <source>
        <dbReference type="Pfam" id="PF00275"/>
    </source>
</evidence>
<dbReference type="NCBIfam" id="TIGR01356">
    <property type="entry name" value="aroA"/>
    <property type="match status" value="1"/>
</dbReference>
<comment type="similarity">
    <text evidence="2 8">Belongs to the EPSP synthase family.</text>
</comment>
<comment type="pathway">
    <text evidence="1 8">Metabolic intermediate biosynthesis; chorismate biosynthesis; chorismate from D-erythrose 4-phosphate and phosphoenolpyruvate: step 6/7.</text>
</comment>
<accession>A0A2R6Y1T2</accession>